<dbReference type="AlphaFoldDB" id="A0A8J3ATJ2"/>
<dbReference type="Proteomes" id="UP000642180">
    <property type="component" value="Unassembled WGS sequence"/>
</dbReference>
<evidence type="ECO:0000259" key="2">
    <source>
        <dbReference type="PROSITE" id="PS51208"/>
    </source>
</evidence>
<evidence type="ECO:0000313" key="3">
    <source>
        <dbReference type="EMBL" id="GGI21465.1"/>
    </source>
</evidence>
<proteinExistence type="predicted"/>
<keyword evidence="1" id="KW-0732">Signal</keyword>
<dbReference type="SUPFAM" id="SSF103515">
    <property type="entry name" value="Autotransporter"/>
    <property type="match status" value="1"/>
</dbReference>
<dbReference type="InterPro" id="IPR013425">
    <property type="entry name" value="Autotrns_rpt"/>
</dbReference>
<dbReference type="InterPro" id="IPR005546">
    <property type="entry name" value="Autotransporte_beta"/>
</dbReference>
<comment type="caution">
    <text evidence="3">The sequence shown here is derived from an EMBL/GenBank/DDBJ whole genome shotgun (WGS) entry which is preliminary data.</text>
</comment>
<dbReference type="InterPro" id="IPR036709">
    <property type="entry name" value="Autotransporte_beta_dom_sf"/>
</dbReference>
<name>A0A8J3ATJ2_9BURK</name>
<dbReference type="InterPro" id="IPR030895">
    <property type="entry name" value="T5SS_PEPC_rpt"/>
</dbReference>
<organism evidence="3 4">
    <name type="scientific">Oxalicibacterium faecigallinarum</name>
    <dbReference type="NCBI Taxonomy" id="573741"/>
    <lineage>
        <taxon>Bacteria</taxon>
        <taxon>Pseudomonadati</taxon>
        <taxon>Pseudomonadota</taxon>
        <taxon>Betaproteobacteria</taxon>
        <taxon>Burkholderiales</taxon>
        <taxon>Oxalobacteraceae</taxon>
        <taxon>Oxalicibacterium</taxon>
    </lineage>
</organism>
<evidence type="ECO:0000256" key="1">
    <source>
        <dbReference type="ARBA" id="ARBA00022729"/>
    </source>
</evidence>
<dbReference type="NCBIfam" id="TIGR04393">
    <property type="entry name" value="rpt_T5SS_PEPC"/>
    <property type="match status" value="5"/>
</dbReference>
<protein>
    <recommendedName>
        <fullName evidence="2">Autotransporter domain-containing protein</fullName>
    </recommendedName>
</protein>
<dbReference type="Gene3D" id="2.40.128.130">
    <property type="entry name" value="Autotransporter beta-domain"/>
    <property type="match status" value="1"/>
</dbReference>
<evidence type="ECO:0000313" key="4">
    <source>
        <dbReference type="Proteomes" id="UP000642180"/>
    </source>
</evidence>
<reference evidence="4" key="1">
    <citation type="journal article" date="2019" name="Int. J. Syst. Evol. Microbiol.">
        <title>The Global Catalogue of Microorganisms (GCM) 10K type strain sequencing project: providing services to taxonomists for standard genome sequencing and annotation.</title>
        <authorList>
            <consortium name="The Broad Institute Genomics Platform"/>
            <consortium name="The Broad Institute Genome Sequencing Center for Infectious Disease"/>
            <person name="Wu L."/>
            <person name="Ma J."/>
        </authorList>
    </citation>
    <scope>NUCLEOTIDE SEQUENCE [LARGE SCALE GENOMIC DNA]</scope>
    <source>
        <strain evidence="4">CCM 2767</strain>
    </source>
</reference>
<dbReference type="EMBL" id="BMDI01000003">
    <property type="protein sequence ID" value="GGI21465.1"/>
    <property type="molecule type" value="Genomic_DNA"/>
</dbReference>
<gene>
    <name evidence="3" type="ORF">GCM10008066_29200</name>
</gene>
<dbReference type="SMART" id="SM00869">
    <property type="entry name" value="Autotransporter"/>
    <property type="match status" value="1"/>
</dbReference>
<dbReference type="NCBIfam" id="TIGR02601">
    <property type="entry name" value="autotrns_rpt"/>
    <property type="match status" value="1"/>
</dbReference>
<keyword evidence="4" id="KW-1185">Reference proteome</keyword>
<dbReference type="Pfam" id="PF03797">
    <property type="entry name" value="Autotransporter"/>
    <property type="match status" value="1"/>
</dbReference>
<feature type="domain" description="Autotransporter" evidence="2">
    <location>
        <begin position="772"/>
        <end position="1052"/>
    </location>
</feature>
<sequence>MTIEDGGTVSAADTILARYEDSVSTLYLNGNSTDGRGVLQTGQLIKALGTANVTIDGGVLRATADQANYFYNFDNGSITLAGDGLFFDTNGRDVGINVATFTTSTPDTGILTKQGAGTLTLNGNSAGVLQDIVVQEDTLVINGEISNTFTQIDYTGGDTDKTATLIVSGPAAKLDTHALVAGDAGTGSLIIENQAHVIAVSYTTAGDDVGSEGHITVTGGGTILDTGFLYSGYRGKGTIEIKNGAHVLNRNWAFIGYEDTGAITVTGHGSRLENGAGIYVGDYADGTLTIADGGVVTNAVWGYVGHAANATAVATVTGANSLWENGLELYIGFDDTATGTLNIEDGGKVKNTTGYVGYAEDATGTVNVNGINSAWENAGPLYVGLYGSGTLNVSQGGSVSNTYGYVGATIGGVSSATVTGAGSNWTNSLRLYVGDSGIGTLNIEDGGKVSAENVHMAASLSANGTLNLNGTAGARGILATGYFEKGSGTATFNWDGGIVQATSVSAFGDFFHRFSAGDVTIGSNGAFFDTQGFNTAIQTTGVLSGMGGLTKMGSATLSIAGGNTYGGNTTVSAGVLRFDTYDQIAGQTLGIGAVNPSSYGQLDVTGVATFNEGASIDVDVASPLTPALAVGDVLTGVITAGTLHANGFTVTDNSALFNFLAVQNDQSVDLRIVASSATGIREAVIEQGQWFALGAADVLDINLYNGATGDMGTVIAALGLLSNNRDIARAAAQTLPVISGNAAIEGTLSTFQKLVQNRNGGNSGTTGLASGDALLNKNAWGKVFGSRAEQDSRSGAAGFKADTWGLALGADAQVAPGARFGVAYGYAKTSVNGNTDLSGSAQRANIGSHVIAAYGSKDLGDNRTFSFQGDIGVNDNKSTRQIDFMNRTARADYRTYSAHIGAAIAQSFALSEKTTLTPALRADYTWLKSQSYNETGADALNLNVGSNKTDTFVIGADAYLQHRFSNVSRIDANLGLGYDVINEQGNIVAAYAGAPGQSFVTTGIDHSPWLVRGGIGYSMQAMNGTEISFRYDAEGRSDYLNHTASVRAKWAF</sequence>
<dbReference type="PROSITE" id="PS51208">
    <property type="entry name" value="AUTOTRANSPORTER"/>
    <property type="match status" value="1"/>
</dbReference>
<accession>A0A8J3ATJ2</accession>
<dbReference type="Pfam" id="PF12951">
    <property type="entry name" value="PATR"/>
    <property type="match status" value="2"/>
</dbReference>